<dbReference type="Gene3D" id="1.10.10.10">
    <property type="entry name" value="Winged helix-like DNA-binding domain superfamily/Winged helix DNA-binding domain"/>
    <property type="match status" value="1"/>
</dbReference>
<dbReference type="InterPro" id="IPR036388">
    <property type="entry name" value="WH-like_DNA-bd_sf"/>
</dbReference>
<keyword evidence="2" id="KW-0805">Transcription regulation</keyword>
<evidence type="ECO:0000259" key="7">
    <source>
        <dbReference type="Pfam" id="PF08281"/>
    </source>
</evidence>
<dbReference type="Proteomes" id="UP001332243">
    <property type="component" value="Unassembled WGS sequence"/>
</dbReference>
<evidence type="ECO:0000313" key="8">
    <source>
        <dbReference type="EMBL" id="MEE6263945.1"/>
    </source>
</evidence>
<evidence type="ECO:0000256" key="3">
    <source>
        <dbReference type="ARBA" id="ARBA00023082"/>
    </source>
</evidence>
<dbReference type="EMBL" id="JAZGQK010000047">
    <property type="protein sequence ID" value="MEE6263945.1"/>
    <property type="molecule type" value="Genomic_DNA"/>
</dbReference>
<feature type="domain" description="RNA polymerase sigma factor 70 region 4 type 2" evidence="7">
    <location>
        <begin position="104"/>
        <end position="156"/>
    </location>
</feature>
<dbReference type="InterPro" id="IPR013325">
    <property type="entry name" value="RNA_pol_sigma_r2"/>
</dbReference>
<dbReference type="InterPro" id="IPR039425">
    <property type="entry name" value="RNA_pol_sigma-70-like"/>
</dbReference>
<dbReference type="SUPFAM" id="SSF88946">
    <property type="entry name" value="Sigma2 domain of RNA polymerase sigma factors"/>
    <property type="match status" value="1"/>
</dbReference>
<reference evidence="8 9" key="1">
    <citation type="submission" date="2024-01" db="EMBL/GenBank/DDBJ databases">
        <title>Genome insights into Plantactinospora sonchi sp. nov.</title>
        <authorList>
            <person name="Wang L."/>
        </authorList>
    </citation>
    <scope>NUCLEOTIDE SEQUENCE [LARGE SCALE GENOMIC DNA]</scope>
    <source>
        <strain evidence="8 9">NEAU-QY2</strain>
    </source>
</reference>
<dbReference type="PANTHER" id="PTHR43133:SF50">
    <property type="entry name" value="ECF RNA POLYMERASE SIGMA FACTOR SIGM"/>
    <property type="match status" value="1"/>
</dbReference>
<dbReference type="NCBIfam" id="TIGR02937">
    <property type="entry name" value="sigma70-ECF"/>
    <property type="match status" value="1"/>
</dbReference>
<name>A0ABU7S5F1_9ACTN</name>
<evidence type="ECO:0000256" key="2">
    <source>
        <dbReference type="ARBA" id="ARBA00023015"/>
    </source>
</evidence>
<sequence length="177" mass="20268">MSFEEYVALRSPALLRYAAVLTGDRDLAQDIVQEVLARVHGRWHRIARLDIPDAYVRRMITNEFLSWRRGRWTRLVPIGRFTEEHRPVSVAAQPDTAAVHAERDALLSELARLPRRQQAVLVLRFYEGMSDSEIADVLGCRSSTVRAYASRALATLRVELDPVDLRRHTPALARKDQ</sequence>
<keyword evidence="5" id="KW-0804">Transcription</keyword>
<dbReference type="Pfam" id="PF08281">
    <property type="entry name" value="Sigma70_r4_2"/>
    <property type="match status" value="1"/>
</dbReference>
<keyword evidence="4" id="KW-0238">DNA-binding</keyword>
<dbReference type="NCBIfam" id="TIGR02983">
    <property type="entry name" value="SigE-fam_strep"/>
    <property type="match status" value="1"/>
</dbReference>
<dbReference type="InterPro" id="IPR013249">
    <property type="entry name" value="RNA_pol_sigma70_r4_t2"/>
</dbReference>
<dbReference type="InterPro" id="IPR014325">
    <property type="entry name" value="RNA_pol_sigma-E_actinobac"/>
</dbReference>
<evidence type="ECO:0000313" key="9">
    <source>
        <dbReference type="Proteomes" id="UP001332243"/>
    </source>
</evidence>
<dbReference type="InterPro" id="IPR014284">
    <property type="entry name" value="RNA_pol_sigma-70_dom"/>
</dbReference>
<protein>
    <submittedName>
        <fullName evidence="8">SigE family RNA polymerase sigma factor</fullName>
    </submittedName>
</protein>
<dbReference type="PANTHER" id="PTHR43133">
    <property type="entry name" value="RNA POLYMERASE ECF-TYPE SIGMA FACTO"/>
    <property type="match status" value="1"/>
</dbReference>
<dbReference type="CDD" id="cd06171">
    <property type="entry name" value="Sigma70_r4"/>
    <property type="match status" value="1"/>
</dbReference>
<dbReference type="Gene3D" id="1.10.1740.10">
    <property type="match status" value="1"/>
</dbReference>
<feature type="domain" description="RNA polymerase sigma-70 region 2" evidence="6">
    <location>
        <begin position="11"/>
        <end position="72"/>
    </location>
</feature>
<comment type="caution">
    <text evidence="8">The sequence shown here is derived from an EMBL/GenBank/DDBJ whole genome shotgun (WGS) entry which is preliminary data.</text>
</comment>
<evidence type="ECO:0000256" key="5">
    <source>
        <dbReference type="ARBA" id="ARBA00023163"/>
    </source>
</evidence>
<dbReference type="RefSeq" id="WP_331218738.1">
    <property type="nucleotide sequence ID" value="NZ_JAZGQK010000047.1"/>
</dbReference>
<keyword evidence="3" id="KW-0731">Sigma factor</keyword>
<comment type="similarity">
    <text evidence="1">Belongs to the sigma-70 factor family. ECF subfamily.</text>
</comment>
<keyword evidence="9" id="KW-1185">Reference proteome</keyword>
<dbReference type="InterPro" id="IPR007627">
    <property type="entry name" value="RNA_pol_sigma70_r2"/>
</dbReference>
<evidence type="ECO:0000256" key="1">
    <source>
        <dbReference type="ARBA" id="ARBA00010641"/>
    </source>
</evidence>
<organism evidence="8 9">
    <name type="scientific">Plantactinospora sonchi</name>
    <dbReference type="NCBI Taxonomy" id="1544735"/>
    <lineage>
        <taxon>Bacteria</taxon>
        <taxon>Bacillati</taxon>
        <taxon>Actinomycetota</taxon>
        <taxon>Actinomycetes</taxon>
        <taxon>Micromonosporales</taxon>
        <taxon>Micromonosporaceae</taxon>
        <taxon>Plantactinospora</taxon>
    </lineage>
</organism>
<dbReference type="Pfam" id="PF04542">
    <property type="entry name" value="Sigma70_r2"/>
    <property type="match status" value="1"/>
</dbReference>
<dbReference type="SUPFAM" id="SSF88659">
    <property type="entry name" value="Sigma3 and sigma4 domains of RNA polymerase sigma factors"/>
    <property type="match status" value="1"/>
</dbReference>
<gene>
    <name evidence="8" type="ORF">V1633_36405</name>
</gene>
<proteinExistence type="inferred from homology"/>
<evidence type="ECO:0000259" key="6">
    <source>
        <dbReference type="Pfam" id="PF04542"/>
    </source>
</evidence>
<accession>A0ABU7S5F1</accession>
<evidence type="ECO:0000256" key="4">
    <source>
        <dbReference type="ARBA" id="ARBA00023125"/>
    </source>
</evidence>
<dbReference type="InterPro" id="IPR013324">
    <property type="entry name" value="RNA_pol_sigma_r3/r4-like"/>
</dbReference>